<dbReference type="OrthoDB" id="2184014at2"/>
<reference evidence="1 2" key="1">
    <citation type="submission" date="2017-05" db="EMBL/GenBank/DDBJ databases">
        <title>The Genome Sequence of Enterococcus sp. 8G7_MSG3316.</title>
        <authorList>
            <consortium name="The Broad Institute Genomics Platform"/>
            <consortium name="The Broad Institute Genomic Center for Infectious Diseases"/>
            <person name="Earl A."/>
            <person name="Manson A."/>
            <person name="Schwartman J."/>
            <person name="Gilmore M."/>
            <person name="Abouelleil A."/>
            <person name="Cao P."/>
            <person name="Chapman S."/>
            <person name="Cusick C."/>
            <person name="Shea T."/>
            <person name="Young S."/>
            <person name="Neafsey D."/>
            <person name="Nusbaum C."/>
            <person name="Birren B."/>
        </authorList>
    </citation>
    <scope>NUCLEOTIDE SEQUENCE [LARGE SCALE GENOMIC DNA]</scope>
    <source>
        <strain evidence="1 2">8G7_MSG3316</strain>
    </source>
</reference>
<dbReference type="STRING" id="1834191.A5886_000958"/>
<evidence type="ECO:0000313" key="2">
    <source>
        <dbReference type="Proteomes" id="UP000195043"/>
    </source>
</evidence>
<dbReference type="GO" id="GO:0006352">
    <property type="term" value="P:DNA-templated transcription initiation"/>
    <property type="evidence" value="ECO:0007669"/>
    <property type="project" value="InterPro"/>
</dbReference>
<evidence type="ECO:0000313" key="1">
    <source>
        <dbReference type="EMBL" id="OTN75882.1"/>
    </source>
</evidence>
<dbReference type="InterPro" id="IPR013325">
    <property type="entry name" value="RNA_pol_sigma_r2"/>
</dbReference>
<dbReference type="GO" id="GO:0003700">
    <property type="term" value="F:DNA-binding transcription factor activity"/>
    <property type="evidence" value="ECO:0007669"/>
    <property type="project" value="InterPro"/>
</dbReference>
<keyword evidence="2" id="KW-1185">Reference proteome</keyword>
<comment type="caution">
    <text evidence="1">The sequence shown here is derived from an EMBL/GenBank/DDBJ whole genome shotgun (WGS) entry which is preliminary data.</text>
</comment>
<dbReference type="EMBL" id="NGKU01000001">
    <property type="protein sequence ID" value="OTN75882.1"/>
    <property type="molecule type" value="Genomic_DNA"/>
</dbReference>
<dbReference type="Gene3D" id="1.10.1740.10">
    <property type="match status" value="1"/>
</dbReference>
<dbReference type="Proteomes" id="UP000195043">
    <property type="component" value="Unassembled WGS sequence"/>
</dbReference>
<name>A0A242A4K3_9ENTE</name>
<evidence type="ECO:0008006" key="3">
    <source>
        <dbReference type="Google" id="ProtNLM"/>
    </source>
</evidence>
<proteinExistence type="predicted"/>
<gene>
    <name evidence="1" type="ORF">A5886_000958</name>
</gene>
<dbReference type="RefSeq" id="WP_086273898.1">
    <property type="nucleotide sequence ID" value="NZ_NGKU01000001.1"/>
</dbReference>
<sequence length="158" mass="19062">MDVERLIKQYEGLFYKVLVRAGIFRSHADYEDYLQEVRILFYQRAESYSDEASFRQDNEIGYLFSFLLWRVIDLQRKQTRQNKAMPILLEQVEPPLDEPHVAIENDLLFLQFWSYLSDKEQGMWVKCHSALESKQKRYYYRKKLQAAWERFVGDGRSG</sequence>
<dbReference type="SUPFAM" id="SSF88946">
    <property type="entry name" value="Sigma2 domain of RNA polymerase sigma factors"/>
    <property type="match status" value="1"/>
</dbReference>
<dbReference type="AlphaFoldDB" id="A0A242A4K3"/>
<organism evidence="1 2">
    <name type="scientific">Candidatus Enterococcus testudinis</name>
    <dbReference type="NCBI Taxonomy" id="1834191"/>
    <lineage>
        <taxon>Bacteria</taxon>
        <taxon>Bacillati</taxon>
        <taxon>Bacillota</taxon>
        <taxon>Bacilli</taxon>
        <taxon>Lactobacillales</taxon>
        <taxon>Enterococcaceae</taxon>
        <taxon>Enterococcus</taxon>
    </lineage>
</organism>
<protein>
    <recommendedName>
        <fullName evidence="3">RNA polymerase sigma-70 region 2 domain-containing protein</fullName>
    </recommendedName>
</protein>
<accession>A0A242A4K3</accession>